<feature type="region of interest" description="Disordered" evidence="1">
    <location>
        <begin position="32"/>
        <end position="52"/>
    </location>
</feature>
<dbReference type="EMBL" id="NBNE01000095">
    <property type="protein sequence ID" value="OWZ22971.1"/>
    <property type="molecule type" value="Genomic_DNA"/>
</dbReference>
<dbReference type="Proteomes" id="UP000198211">
    <property type="component" value="Unassembled WGS sequence"/>
</dbReference>
<name>A0A225WZB5_9STRA</name>
<reference evidence="3" key="1">
    <citation type="submission" date="2017-03" db="EMBL/GenBank/DDBJ databases">
        <title>Phytopthora megakarya and P. palmivora, two closely related causual agents of cacao black pod achieved similar genome size and gene model numbers by different mechanisms.</title>
        <authorList>
            <person name="Ali S."/>
            <person name="Shao J."/>
            <person name="Larry D.J."/>
            <person name="Kronmiller B."/>
            <person name="Shen D."/>
            <person name="Strem M.D."/>
            <person name="Melnick R.L."/>
            <person name="Guiltinan M.J."/>
            <person name="Tyler B.M."/>
            <person name="Meinhardt L.W."/>
            <person name="Bailey B.A."/>
        </authorList>
    </citation>
    <scope>NUCLEOTIDE SEQUENCE [LARGE SCALE GENOMIC DNA]</scope>
    <source>
        <strain evidence="3">zdho120</strain>
    </source>
</reference>
<proteinExistence type="predicted"/>
<evidence type="ECO:0000256" key="1">
    <source>
        <dbReference type="SAM" id="MobiDB-lite"/>
    </source>
</evidence>
<protein>
    <submittedName>
        <fullName evidence="2">Uncharacterized protein</fullName>
    </submittedName>
</protein>
<comment type="caution">
    <text evidence="2">The sequence shown here is derived from an EMBL/GenBank/DDBJ whole genome shotgun (WGS) entry which is preliminary data.</text>
</comment>
<sequence length="52" mass="5916">MRYAGSFRSACVVGLLSGLFAHSLYADVLRKKRRRRSAKRHEEEGEETTDSS</sequence>
<evidence type="ECO:0000313" key="3">
    <source>
        <dbReference type="Proteomes" id="UP000198211"/>
    </source>
</evidence>
<dbReference type="AlphaFoldDB" id="A0A225WZB5"/>
<gene>
    <name evidence="2" type="ORF">PHMEG_0002245</name>
</gene>
<keyword evidence="3" id="KW-1185">Reference proteome</keyword>
<accession>A0A225WZB5</accession>
<organism evidence="2 3">
    <name type="scientific">Phytophthora megakarya</name>
    <dbReference type="NCBI Taxonomy" id="4795"/>
    <lineage>
        <taxon>Eukaryota</taxon>
        <taxon>Sar</taxon>
        <taxon>Stramenopiles</taxon>
        <taxon>Oomycota</taxon>
        <taxon>Peronosporomycetes</taxon>
        <taxon>Peronosporales</taxon>
        <taxon>Peronosporaceae</taxon>
        <taxon>Phytophthora</taxon>
    </lineage>
</organism>
<evidence type="ECO:0000313" key="2">
    <source>
        <dbReference type="EMBL" id="OWZ22971.1"/>
    </source>
</evidence>